<dbReference type="AlphaFoldDB" id="A0A0G0UEG8"/>
<protein>
    <submittedName>
        <fullName evidence="2">Uncharacterized protein</fullName>
    </submittedName>
</protein>
<comment type="caution">
    <text evidence="2">The sequence shown here is derived from an EMBL/GenBank/DDBJ whole genome shotgun (WGS) entry which is preliminary data.</text>
</comment>
<sequence>MQEYVEAVEQWNGSYDPVWLGKRWKMLSDLDQIQHARLNARMYALQKELVNLVHRYAMPLEEEELALESRVALAVDMEDLLRLADVQGDDPLRCRKRFEARRFFDLTMFLDRIDRIDPIERVRRDLSRMIHLFEHHLFLPGSENIQVWTYHDPTRAYRVAQIGINRQLFLPNERYNPMTCRLLAGTQDGRVLFHHRDKDTFGACLKILKQRQDRKKADPFDVRDRRGFALVVSDLMYRDQLIDKLQQVVTSAGGKMRLDASNSTGDSETKMDPNNPHTSEYFRATKFEILWNMPSEDWQKFPYEIIIFTFADYFSQKFSLGLENHDLYRLEQMLDVYFPILFPSSVYQTVVDWKDTSIRELLRKCKRAKLGWKINGRNH</sequence>
<gene>
    <name evidence="2" type="ORF">UU35_C0004G0066</name>
</gene>
<accession>A0A0G0UEG8</accession>
<organism evidence="2 3">
    <name type="scientific">Candidatus Uhrbacteria bacterium GW2011_GWC2_41_11</name>
    <dbReference type="NCBI Taxonomy" id="1618985"/>
    <lineage>
        <taxon>Bacteria</taxon>
        <taxon>Candidatus Uhriibacteriota</taxon>
    </lineage>
</organism>
<evidence type="ECO:0000313" key="2">
    <source>
        <dbReference type="EMBL" id="KKR87293.1"/>
    </source>
</evidence>
<evidence type="ECO:0000313" key="3">
    <source>
        <dbReference type="Proteomes" id="UP000034616"/>
    </source>
</evidence>
<name>A0A0G0UEG8_9BACT</name>
<dbReference type="Proteomes" id="UP000034616">
    <property type="component" value="Unassembled WGS sequence"/>
</dbReference>
<dbReference type="EMBL" id="LCAH01000004">
    <property type="protein sequence ID" value="KKR87293.1"/>
    <property type="molecule type" value="Genomic_DNA"/>
</dbReference>
<feature type="region of interest" description="Disordered" evidence="1">
    <location>
        <begin position="256"/>
        <end position="275"/>
    </location>
</feature>
<reference evidence="2 3" key="1">
    <citation type="journal article" date="2015" name="Nature">
        <title>rRNA introns, odd ribosomes, and small enigmatic genomes across a large radiation of phyla.</title>
        <authorList>
            <person name="Brown C.T."/>
            <person name="Hug L.A."/>
            <person name="Thomas B.C."/>
            <person name="Sharon I."/>
            <person name="Castelle C.J."/>
            <person name="Singh A."/>
            <person name="Wilkins M.J."/>
            <person name="Williams K.H."/>
            <person name="Banfield J.F."/>
        </authorList>
    </citation>
    <scope>NUCLEOTIDE SEQUENCE [LARGE SCALE GENOMIC DNA]</scope>
</reference>
<proteinExistence type="predicted"/>
<evidence type="ECO:0000256" key="1">
    <source>
        <dbReference type="SAM" id="MobiDB-lite"/>
    </source>
</evidence>